<protein>
    <recommendedName>
        <fullName evidence="3">Asparagine synthase (Glutamine-hydrolyzing)</fullName>
    </recommendedName>
</protein>
<dbReference type="EMBL" id="UFYA01000001">
    <property type="protein sequence ID" value="STD06921.1"/>
    <property type="molecule type" value="Genomic_DNA"/>
</dbReference>
<gene>
    <name evidence="1" type="ORF">NCTC7915_00711</name>
</gene>
<accession>A0AA46H010</accession>
<sequence>MQAGGSSERVQQGLLRVERAYEGRWGVRPKSHAHHSATCGLVEWSRCPSTFRWPAWVQQGSQAVASVGTPLGVERITQKAPADAAIEVARVLRSAPRRILDLTPPFVLGCIDADADRLDLFTDALGVGRLFEVRTAWGRVWSNRPVAAIKFAGLPLVPDPLGWSQMAVADELFGEVTPLRGVRVVRPATRVSWRRSRLAVQSLDTVSSQLSYEGELDDLVEEAAADLKGTASSIGRWFDGTPTVDLSGGRDSRLVAAAFLASGTAITLHSHDAVPGDLVIAKELVGLLGREVEHRIEHTKAGGTGAVQMPPGMDAAYAWHEYAEGLRPSSFLLHRTPRTLDVETNVVVGGVGGEAAHSYYGPLGRVGEPQGLQSELLRGIERASEEEDVLKACADRIVRRHCTGEAVLDPYRQDLFMHVLSVLRRISRSGVPSSAVLDHYYVLEGCAGGVQRAKGMVFVRPC</sequence>
<evidence type="ECO:0008006" key="3">
    <source>
        <dbReference type="Google" id="ProtNLM"/>
    </source>
</evidence>
<dbReference type="AlphaFoldDB" id="A0AA46H010"/>
<reference evidence="1 2" key="1">
    <citation type="submission" date="2018-06" db="EMBL/GenBank/DDBJ databases">
        <authorList>
            <consortium name="Pathogen Informatics"/>
            <person name="Doyle S."/>
        </authorList>
    </citation>
    <scope>NUCLEOTIDE SEQUENCE [LARGE SCALE GENOMIC DNA]</scope>
    <source>
        <strain evidence="1 2">NCTC7915</strain>
    </source>
</reference>
<dbReference type="Proteomes" id="UP000254118">
    <property type="component" value="Unassembled WGS sequence"/>
</dbReference>
<evidence type="ECO:0000313" key="2">
    <source>
        <dbReference type="Proteomes" id="UP000254118"/>
    </source>
</evidence>
<organism evidence="1 2">
    <name type="scientific">Dermatophilus congolensis</name>
    <dbReference type="NCBI Taxonomy" id="1863"/>
    <lineage>
        <taxon>Bacteria</taxon>
        <taxon>Bacillati</taxon>
        <taxon>Actinomycetota</taxon>
        <taxon>Actinomycetes</taxon>
        <taxon>Micrococcales</taxon>
        <taxon>Dermatophilaceae</taxon>
        <taxon>Dermatophilus</taxon>
    </lineage>
</organism>
<name>A0AA46H010_9MICO</name>
<evidence type="ECO:0000313" key="1">
    <source>
        <dbReference type="EMBL" id="STD06921.1"/>
    </source>
</evidence>
<comment type="caution">
    <text evidence="1">The sequence shown here is derived from an EMBL/GenBank/DDBJ whole genome shotgun (WGS) entry which is preliminary data.</text>
</comment>
<proteinExistence type="predicted"/>